<dbReference type="PANTHER" id="PTHR31025:SF9">
    <property type="entry name" value="SI:DKEY-286J15.1"/>
    <property type="match status" value="1"/>
</dbReference>
<feature type="region of interest" description="Disordered" evidence="1">
    <location>
        <begin position="150"/>
        <end position="176"/>
    </location>
</feature>
<dbReference type="EMBL" id="JARQWQ010000087">
    <property type="protein sequence ID" value="KAK2552369.1"/>
    <property type="molecule type" value="Genomic_DNA"/>
</dbReference>
<proteinExistence type="predicted"/>
<feature type="compositionally biased region" description="Basic and acidic residues" evidence="1">
    <location>
        <begin position="122"/>
        <end position="135"/>
    </location>
</feature>
<gene>
    <name evidence="2" type="ORF">P5673_026449</name>
</gene>
<comment type="caution">
    <text evidence="2">The sequence shown here is derived from an EMBL/GenBank/DDBJ whole genome shotgun (WGS) entry which is preliminary data.</text>
</comment>
<protein>
    <submittedName>
        <fullName evidence="2">Uncharacterized protein</fullName>
    </submittedName>
</protein>
<reference evidence="2" key="2">
    <citation type="journal article" date="2023" name="Science">
        <title>Genomic signatures of disease resistance in endangered staghorn corals.</title>
        <authorList>
            <person name="Vollmer S.V."/>
            <person name="Selwyn J.D."/>
            <person name="Despard B.A."/>
            <person name="Roesel C.L."/>
        </authorList>
    </citation>
    <scope>NUCLEOTIDE SEQUENCE</scope>
    <source>
        <strain evidence="2">K2</strain>
    </source>
</reference>
<sequence>MAVAGDGGWKQECKELTESTEFTVWLRTKFPRIPAEAFDILEENYVTGDDFVNLDEKDFKQLFPRFGLRKIVRGVHDCVSNTNWWKQYLIHKLNSNPDPSPLPEDFSVAKGRARILPLSEASKYHDTPSDSESEKSSSTIASTVTLLSDSFSPTHKSTPDRSKVSAKRISDKDRPKELPTEFVVPTKFGKITDSNLRKGDISDTDRAKVIKTVATCVWVHTDTPSPTCCEWLAKQLISKYPVLADADPRSMLAKEQSGLKENFRYWYSLKKGIMKKFENWRYRENKRSPDFEDKKEKKKKKMIVDLDADPAVVERNSKRLQVEQSKTAKNQDVVVIKQLLSVTFEARLQQLLKLSDGKNRVQKTLQEWPIIGREIYFKEEVSRAPSRRKVPVTEFGVIEANWKKVLPNIFCMLGDYGHDDMNADDTFSFMTDEGKAKLLGKFVGDDEACTAVAKDEVLGEESVEVLPEEWNLEPDEFLLVPQYLKRYFTNSAWLIVENGLSSLKQQLKKDSTDDEINALLQLTKLFPGVKKTKATVSDFLVVVAEDCKTVIEVLKKPPSTSPYLVIKRGGSGKSCQTYVASGSVSILEASSVSNGIAALVGAYYLFDFEYPVEAKGAYLFLQEYLLNDFITNRPSKYAAALVKYQTAAMQMTA</sequence>
<feature type="compositionally biased region" description="Basic and acidic residues" evidence="1">
    <location>
        <begin position="157"/>
        <end position="176"/>
    </location>
</feature>
<dbReference type="PANTHER" id="PTHR31025">
    <property type="entry name" value="SI:CH211-196P9.1-RELATED"/>
    <property type="match status" value="1"/>
</dbReference>
<evidence type="ECO:0000256" key="1">
    <source>
        <dbReference type="SAM" id="MobiDB-lite"/>
    </source>
</evidence>
<name>A0AAD9Q0N8_ACRCE</name>
<dbReference type="Proteomes" id="UP001249851">
    <property type="component" value="Unassembled WGS sequence"/>
</dbReference>
<organism evidence="2 3">
    <name type="scientific">Acropora cervicornis</name>
    <name type="common">Staghorn coral</name>
    <dbReference type="NCBI Taxonomy" id="6130"/>
    <lineage>
        <taxon>Eukaryota</taxon>
        <taxon>Metazoa</taxon>
        <taxon>Cnidaria</taxon>
        <taxon>Anthozoa</taxon>
        <taxon>Hexacorallia</taxon>
        <taxon>Scleractinia</taxon>
        <taxon>Astrocoeniina</taxon>
        <taxon>Acroporidae</taxon>
        <taxon>Acropora</taxon>
    </lineage>
</organism>
<dbReference type="AlphaFoldDB" id="A0AAD9Q0N8"/>
<evidence type="ECO:0000313" key="3">
    <source>
        <dbReference type="Proteomes" id="UP001249851"/>
    </source>
</evidence>
<evidence type="ECO:0000313" key="2">
    <source>
        <dbReference type="EMBL" id="KAK2552369.1"/>
    </source>
</evidence>
<feature type="region of interest" description="Disordered" evidence="1">
    <location>
        <begin position="119"/>
        <end position="138"/>
    </location>
</feature>
<accession>A0AAD9Q0N8</accession>
<keyword evidence="3" id="KW-1185">Reference proteome</keyword>
<reference evidence="2" key="1">
    <citation type="journal article" date="2023" name="G3 (Bethesda)">
        <title>Whole genome assembly and annotation of the endangered Caribbean coral Acropora cervicornis.</title>
        <authorList>
            <person name="Selwyn J.D."/>
            <person name="Vollmer S.V."/>
        </authorList>
    </citation>
    <scope>NUCLEOTIDE SEQUENCE</scope>
    <source>
        <strain evidence="2">K2</strain>
    </source>
</reference>